<dbReference type="SUPFAM" id="SSF51338">
    <property type="entry name" value="Composite domain of metallo-dependent hydrolases"/>
    <property type="match status" value="1"/>
</dbReference>
<proteinExistence type="predicted"/>
<evidence type="ECO:0000259" key="1">
    <source>
        <dbReference type="Pfam" id="PF01979"/>
    </source>
</evidence>
<organism evidence="2 3">
    <name type="scientific">Candidatus Fimisoma avicola</name>
    <dbReference type="NCBI Taxonomy" id="2840826"/>
    <lineage>
        <taxon>Bacteria</taxon>
        <taxon>Bacillati</taxon>
        <taxon>Bacillota</taxon>
        <taxon>Clostridia</taxon>
        <taxon>Eubacteriales</taxon>
        <taxon>Candidatus Fimisoma</taxon>
    </lineage>
</organism>
<comment type="caution">
    <text evidence="2">The sequence shown here is derived from an EMBL/GenBank/DDBJ whole genome shotgun (WGS) entry which is preliminary data.</text>
</comment>
<gene>
    <name evidence="2" type="ORF">IAD16_08725</name>
</gene>
<dbReference type="Gene3D" id="2.30.40.10">
    <property type="entry name" value="Urease, subunit C, domain 1"/>
    <property type="match status" value="2"/>
</dbReference>
<dbReference type="Gene3D" id="3.20.20.140">
    <property type="entry name" value="Metal-dependent hydrolases"/>
    <property type="match status" value="1"/>
</dbReference>
<evidence type="ECO:0000313" key="3">
    <source>
        <dbReference type="Proteomes" id="UP000824091"/>
    </source>
</evidence>
<dbReference type="GO" id="GO:0016810">
    <property type="term" value="F:hydrolase activity, acting on carbon-nitrogen (but not peptide) bonds"/>
    <property type="evidence" value="ECO:0007669"/>
    <property type="project" value="InterPro"/>
</dbReference>
<evidence type="ECO:0000313" key="2">
    <source>
        <dbReference type="EMBL" id="HIU28448.1"/>
    </source>
</evidence>
<dbReference type="InterPro" id="IPR011059">
    <property type="entry name" value="Metal-dep_hydrolase_composite"/>
</dbReference>
<feature type="domain" description="Amidohydrolase-related" evidence="1">
    <location>
        <begin position="385"/>
        <end position="452"/>
    </location>
</feature>
<dbReference type="SUPFAM" id="SSF51556">
    <property type="entry name" value="Metallo-dependent hydrolases"/>
    <property type="match status" value="1"/>
</dbReference>
<sequence length="461" mass="50819">MGLFRKTAKADLVVYNCTIYSSVGEKPFFGAVACRDGKITAIGDMDSLASLMDSETRSVDLSGRYVIPGLIKLSDSPVMKSFCGRYMDLTHCEGMESLSDVLTFWNASHPDDEIVFGYGYDESIFEGRSDENDDEEYSRQKTAETIAVLDSIFPDRPAVLLCGSTVSCIMNTAASNIVSETAEEEMVQYITAPYILNLLIPFDFEPIYEEACLRIQEDLSAGFTSVINLGSPDYFEALYQDALISLYNDDSLDQRFFGSYMMNRPLLPKGLVRKLMERKTICNEIDGMIGAEMLNIRLDNSSAPISFSMHALEQILTEAADKGFKIYISAAGSGDVELALNGLEHIRSKGFKNPFTIESVHDPAMFSEQFIYSQTCIYIDPAVLRGECTTEEYLSALTLTASEAAGLDNCAGSIEKGKYADMLVYSTDPMDMSPGQLMESGPDMVIINGKIVSSSMMEVVK</sequence>
<dbReference type="InterPro" id="IPR032466">
    <property type="entry name" value="Metal_Hydrolase"/>
</dbReference>
<accession>A0A9D1L9R0</accession>
<protein>
    <submittedName>
        <fullName evidence="2">Amidohydrolase family protein</fullName>
    </submittedName>
</protein>
<reference evidence="2" key="2">
    <citation type="journal article" date="2021" name="PeerJ">
        <title>Extensive microbial diversity within the chicken gut microbiome revealed by metagenomics and culture.</title>
        <authorList>
            <person name="Gilroy R."/>
            <person name="Ravi A."/>
            <person name="Getino M."/>
            <person name="Pursley I."/>
            <person name="Horton D.L."/>
            <person name="Alikhan N.F."/>
            <person name="Baker D."/>
            <person name="Gharbi K."/>
            <person name="Hall N."/>
            <person name="Watson M."/>
            <person name="Adriaenssens E.M."/>
            <person name="Foster-Nyarko E."/>
            <person name="Jarju S."/>
            <person name="Secka A."/>
            <person name="Antonio M."/>
            <person name="Oren A."/>
            <person name="Chaudhuri R.R."/>
            <person name="La Ragione R."/>
            <person name="Hildebrand F."/>
            <person name="Pallen M.J."/>
        </authorList>
    </citation>
    <scope>NUCLEOTIDE SEQUENCE</scope>
    <source>
        <strain evidence="2">11300</strain>
    </source>
</reference>
<name>A0A9D1L9R0_9FIRM</name>
<dbReference type="AlphaFoldDB" id="A0A9D1L9R0"/>
<dbReference type="Proteomes" id="UP000824091">
    <property type="component" value="Unassembled WGS sequence"/>
</dbReference>
<dbReference type="PANTHER" id="PTHR22642">
    <property type="entry name" value="IMIDAZOLONEPROPIONASE"/>
    <property type="match status" value="1"/>
</dbReference>
<dbReference type="Pfam" id="PF01979">
    <property type="entry name" value="Amidohydro_1"/>
    <property type="match status" value="1"/>
</dbReference>
<dbReference type="PANTHER" id="PTHR22642:SF2">
    <property type="entry name" value="PROTEIN LONG AFTER FAR-RED 3"/>
    <property type="match status" value="1"/>
</dbReference>
<dbReference type="InterPro" id="IPR006680">
    <property type="entry name" value="Amidohydro-rel"/>
</dbReference>
<dbReference type="EMBL" id="DVMO01000135">
    <property type="protein sequence ID" value="HIU28448.1"/>
    <property type="molecule type" value="Genomic_DNA"/>
</dbReference>
<reference evidence="2" key="1">
    <citation type="submission" date="2020-10" db="EMBL/GenBank/DDBJ databases">
        <authorList>
            <person name="Gilroy R."/>
        </authorList>
    </citation>
    <scope>NUCLEOTIDE SEQUENCE</scope>
    <source>
        <strain evidence="2">11300</strain>
    </source>
</reference>